<dbReference type="GO" id="GO:0016020">
    <property type="term" value="C:membrane"/>
    <property type="evidence" value="ECO:0007669"/>
    <property type="project" value="InterPro"/>
</dbReference>
<dbReference type="Gene3D" id="2.40.128.690">
    <property type="entry name" value="YycH protein, domain 3-like"/>
    <property type="match status" value="1"/>
</dbReference>
<sequence length="240" mass="27183">MEWGRAKTILILAFLILNLLLGYQLWAQQLDIFGEVDETASVVTETEQLLASRGIQLDTSIPKETPRANEITVRFLIQADPMGRTMISPPIRGLDLFGRTDWQSTLSNYIDHVQEYIPDPIMSRPGVLVLDQVHEGIPLFEVNLSLYDGGGQIESYSQSYVEIESTITEKEQKILPAYRAVEFLAENYLQRGSVITDVRLGYHGQSYNSDIQYMAPKWRVALDNGSIYYIHAINGEVEIP</sequence>
<organism evidence="2 3">
    <name type="scientific">Xylanibacillus composti</name>
    <dbReference type="NCBI Taxonomy" id="1572762"/>
    <lineage>
        <taxon>Bacteria</taxon>
        <taxon>Bacillati</taxon>
        <taxon>Bacillota</taxon>
        <taxon>Bacilli</taxon>
        <taxon>Bacillales</taxon>
        <taxon>Paenibacillaceae</taxon>
        <taxon>Xylanibacillus</taxon>
    </lineage>
</organism>
<protein>
    <recommendedName>
        <fullName evidence="1">Regulatory protein YycH-like domain-containing protein</fullName>
    </recommendedName>
</protein>
<evidence type="ECO:0000313" key="2">
    <source>
        <dbReference type="EMBL" id="GIQ70463.1"/>
    </source>
</evidence>
<comment type="caution">
    <text evidence="2">The sequence shown here is derived from an EMBL/GenBank/DDBJ whole genome shotgun (WGS) entry which is preliminary data.</text>
</comment>
<dbReference type="Proteomes" id="UP000677918">
    <property type="component" value="Unassembled WGS sequence"/>
</dbReference>
<dbReference type="Pfam" id="PF09648">
    <property type="entry name" value="YycI"/>
    <property type="match status" value="1"/>
</dbReference>
<reference evidence="2" key="1">
    <citation type="submission" date="2021-04" db="EMBL/GenBank/DDBJ databases">
        <title>Draft genome sequence of Xylanibacillus composti strain K13.</title>
        <authorList>
            <person name="Uke A."/>
            <person name="Chhe C."/>
            <person name="Baramee S."/>
            <person name="Kosugi A."/>
        </authorList>
    </citation>
    <scope>NUCLEOTIDE SEQUENCE</scope>
    <source>
        <strain evidence="2">K13</strain>
    </source>
</reference>
<evidence type="ECO:0000259" key="1">
    <source>
        <dbReference type="Pfam" id="PF09648"/>
    </source>
</evidence>
<dbReference type="RefSeq" id="WP_213413284.1">
    <property type="nucleotide sequence ID" value="NZ_BOVK01000049.1"/>
</dbReference>
<dbReference type="EMBL" id="BOVK01000049">
    <property type="protein sequence ID" value="GIQ70463.1"/>
    <property type="molecule type" value="Genomic_DNA"/>
</dbReference>
<keyword evidence="3" id="KW-1185">Reference proteome</keyword>
<name>A0A8J4H7V7_9BACL</name>
<gene>
    <name evidence="2" type="ORF">XYCOK13_32870</name>
</gene>
<dbReference type="InterPro" id="IPR018604">
    <property type="entry name" value="YycI-like"/>
</dbReference>
<proteinExistence type="predicted"/>
<feature type="domain" description="Regulatory protein YycH-like" evidence="1">
    <location>
        <begin position="100"/>
        <end position="233"/>
    </location>
</feature>
<dbReference type="AlphaFoldDB" id="A0A8J4H7V7"/>
<evidence type="ECO:0000313" key="3">
    <source>
        <dbReference type="Proteomes" id="UP000677918"/>
    </source>
</evidence>
<accession>A0A8J4H7V7</accession>